<feature type="transmembrane region" description="Helical" evidence="4">
    <location>
        <begin position="231"/>
        <end position="253"/>
    </location>
</feature>
<comment type="caution">
    <text evidence="7">The sequence shown here is derived from an EMBL/GenBank/DDBJ whole genome shotgun (WGS) entry which is preliminary data.</text>
</comment>
<dbReference type="Proteomes" id="UP000223527">
    <property type="component" value="Unassembled WGS sequence"/>
</dbReference>
<dbReference type="OrthoDB" id="9799209at2"/>
<gene>
    <name evidence="7" type="ORF">CR162_10900</name>
</gene>
<feature type="transmembrane region" description="Helical" evidence="4">
    <location>
        <begin position="205"/>
        <end position="225"/>
    </location>
</feature>
<dbReference type="PANTHER" id="PTHR30566">
    <property type="entry name" value="YNAI-RELATED MECHANOSENSITIVE ION CHANNEL"/>
    <property type="match status" value="1"/>
</dbReference>
<dbReference type="EMBL" id="PDNU01000017">
    <property type="protein sequence ID" value="PHK94935.1"/>
    <property type="molecule type" value="Genomic_DNA"/>
</dbReference>
<dbReference type="Pfam" id="PF26309">
    <property type="entry name" value="DUF8082"/>
    <property type="match status" value="1"/>
</dbReference>
<evidence type="ECO:0000313" key="7">
    <source>
        <dbReference type="EMBL" id="PHK94935.1"/>
    </source>
</evidence>
<dbReference type="Pfam" id="PF00924">
    <property type="entry name" value="MS_channel_2nd"/>
    <property type="match status" value="1"/>
</dbReference>
<evidence type="ECO:0000256" key="1">
    <source>
        <dbReference type="ARBA" id="ARBA00004651"/>
    </source>
</evidence>
<dbReference type="PANTHER" id="PTHR30566:SF5">
    <property type="entry name" value="MECHANOSENSITIVE ION CHANNEL PROTEIN 1, MITOCHONDRIAL-RELATED"/>
    <property type="match status" value="1"/>
</dbReference>
<accession>A0A2C7ABZ7</accession>
<evidence type="ECO:0000259" key="5">
    <source>
        <dbReference type="Pfam" id="PF00924"/>
    </source>
</evidence>
<organism evidence="7 8">
    <name type="scientific">Teichococcus rhizosphaerae</name>
    <dbReference type="NCBI Taxonomy" id="1335062"/>
    <lineage>
        <taxon>Bacteria</taxon>
        <taxon>Pseudomonadati</taxon>
        <taxon>Pseudomonadota</taxon>
        <taxon>Alphaproteobacteria</taxon>
        <taxon>Acetobacterales</taxon>
        <taxon>Roseomonadaceae</taxon>
        <taxon>Roseomonas</taxon>
    </lineage>
</organism>
<feature type="transmembrane region" description="Helical" evidence="4">
    <location>
        <begin position="131"/>
        <end position="151"/>
    </location>
</feature>
<evidence type="ECO:0000259" key="6">
    <source>
        <dbReference type="Pfam" id="PF26309"/>
    </source>
</evidence>
<dbReference type="Gene3D" id="1.10.287.1260">
    <property type="match status" value="1"/>
</dbReference>
<reference evidence="7 8" key="1">
    <citation type="submission" date="2017-10" db="EMBL/GenBank/DDBJ databases">
        <authorList>
            <person name="Banno H."/>
            <person name="Chua N.-H."/>
        </authorList>
    </citation>
    <scope>NUCLEOTIDE SEQUENCE [LARGE SCALE GENOMIC DNA]</scope>
    <source>
        <strain evidence="7 8">YW11</strain>
    </source>
</reference>
<dbReference type="GO" id="GO:0008381">
    <property type="term" value="F:mechanosensitive monoatomic ion channel activity"/>
    <property type="evidence" value="ECO:0007669"/>
    <property type="project" value="UniProtKB-ARBA"/>
</dbReference>
<evidence type="ECO:0008006" key="9">
    <source>
        <dbReference type="Google" id="ProtNLM"/>
    </source>
</evidence>
<feature type="region of interest" description="Disordered" evidence="3">
    <location>
        <begin position="1"/>
        <end position="124"/>
    </location>
</feature>
<dbReference type="InterPro" id="IPR011066">
    <property type="entry name" value="MscS_channel_C_sf"/>
</dbReference>
<protein>
    <recommendedName>
        <fullName evidence="9">Mechanosensitive ion channel</fullName>
    </recommendedName>
</protein>
<feature type="domain" description="Mechanosensitive ion channel MscS" evidence="5">
    <location>
        <begin position="249"/>
        <end position="309"/>
    </location>
</feature>
<dbReference type="SUPFAM" id="SSF50182">
    <property type="entry name" value="Sm-like ribonucleoproteins"/>
    <property type="match status" value="1"/>
</dbReference>
<evidence type="ECO:0000256" key="2">
    <source>
        <dbReference type="ARBA" id="ARBA00022475"/>
    </source>
</evidence>
<dbReference type="GO" id="GO:0005886">
    <property type="term" value="C:plasma membrane"/>
    <property type="evidence" value="ECO:0007669"/>
    <property type="project" value="UniProtKB-SubCell"/>
</dbReference>
<feature type="transmembrane region" description="Helical" evidence="4">
    <location>
        <begin position="171"/>
        <end position="193"/>
    </location>
</feature>
<feature type="compositionally biased region" description="Basic residues" evidence="3">
    <location>
        <begin position="60"/>
        <end position="69"/>
    </location>
</feature>
<dbReference type="InterPro" id="IPR006685">
    <property type="entry name" value="MscS_channel_2nd"/>
</dbReference>
<keyword evidence="8" id="KW-1185">Reference proteome</keyword>
<sequence length="624" mass="65571">MGDERGGGGPGAHRAGDAGAEGLAGAGRRAGARPRRDLRPGLCGAGAGAGPHGDPPARRAQPRRRRRQPERRPAPRPAARRRRRDPPPGGIDRPAAHLPRQGHGPAGARAGGAPGKRRLSPRAPAGQPGGFWALAVLATLCAGLWLLSWLAEDHLLLGGGPVQSGLRVAATLSTALLVVLGGGRAVLGLGLSAGLGVEPTGLQRAIAYSVLTFAASAVVLASLGFDITAVLTTSAILTAAVGLALQPTLGSLISGVALHMDRVLHVGDAIVLDGQKVEILRLDWRTAIALRRDGALIVIPNARICNETVVMHRGGQPVRQDSHFPAPASLPPQRISDLVTAMITDFPQVDVSRPVMVMLEGYEPGTALARYNARYWVRNMWDGPEIGSEVLRRVWYVYQRHGIPWPVSRLYGAGQRAVDEVAVLAPGGRPVAETLAMLLPPGPDREARARRLAEAGRLLLFAPDERLILPEAHAEACCLLLAGHALAETEGAGMLAEVSPPPPLRLQRLGRAATLRRMADALARHIGPYAEHAVRQAAARSASLAELCRDVAEEIPDPARRAAFLAGLDTAEEAAHGPGHRFRVCRDAAGRLVSDPPLRAVDEVAVLVLPGAMEGLLGRAARAG</sequence>
<keyword evidence="4" id="KW-0812">Transmembrane</keyword>
<feature type="compositionally biased region" description="Low complexity" evidence="3">
    <location>
        <begin position="99"/>
        <end position="108"/>
    </location>
</feature>
<dbReference type="InterPro" id="IPR010920">
    <property type="entry name" value="LSM_dom_sf"/>
</dbReference>
<evidence type="ECO:0000256" key="3">
    <source>
        <dbReference type="SAM" id="MobiDB-lite"/>
    </source>
</evidence>
<proteinExistence type="predicted"/>
<dbReference type="SUPFAM" id="SSF82689">
    <property type="entry name" value="Mechanosensitive channel protein MscS (YggB), C-terminal domain"/>
    <property type="match status" value="1"/>
</dbReference>
<dbReference type="AlphaFoldDB" id="A0A2C7ABZ7"/>
<keyword evidence="4" id="KW-0472">Membrane</keyword>
<feature type="compositionally biased region" description="Low complexity" evidence="3">
    <location>
        <begin position="17"/>
        <end position="29"/>
    </location>
</feature>
<comment type="subcellular location">
    <subcellularLocation>
        <location evidence="1">Cell membrane</location>
        <topology evidence="1">Multi-pass membrane protein</topology>
    </subcellularLocation>
</comment>
<evidence type="ECO:0000313" key="8">
    <source>
        <dbReference type="Proteomes" id="UP000223527"/>
    </source>
</evidence>
<keyword evidence="2" id="KW-1003">Cell membrane</keyword>
<dbReference type="InterPro" id="IPR058395">
    <property type="entry name" value="DUF8082"/>
</dbReference>
<name>A0A2C7ABZ7_9PROT</name>
<feature type="domain" description="DUF8082" evidence="6">
    <location>
        <begin position="514"/>
        <end position="566"/>
    </location>
</feature>
<keyword evidence="4" id="KW-1133">Transmembrane helix</keyword>
<evidence type="ECO:0000256" key="4">
    <source>
        <dbReference type="SAM" id="Phobius"/>
    </source>
</evidence>